<dbReference type="EMBL" id="NXIB02000049">
    <property type="protein sequence ID" value="PHX55554.1"/>
    <property type="molecule type" value="Genomic_DNA"/>
</dbReference>
<proteinExistence type="predicted"/>
<dbReference type="Proteomes" id="UP000226442">
    <property type="component" value="Unassembled WGS sequence"/>
</dbReference>
<comment type="caution">
    <text evidence="1">The sequence shown here is derived from an EMBL/GenBank/DDBJ whole genome shotgun (WGS) entry which is preliminary data.</text>
</comment>
<evidence type="ECO:0000313" key="1">
    <source>
        <dbReference type="EMBL" id="PHX55554.1"/>
    </source>
</evidence>
<dbReference type="AlphaFoldDB" id="A0A2G4F1A1"/>
<protein>
    <submittedName>
        <fullName evidence="1">Uncharacterized protein</fullName>
    </submittedName>
</protein>
<accession>A0A2G4F1A1</accession>
<evidence type="ECO:0000313" key="2">
    <source>
        <dbReference type="Proteomes" id="UP000226442"/>
    </source>
</evidence>
<sequence>MPETKDTSLFTEITAQESASVNGAHRYRDISSRSNCNNYSYSPYFDGRPTYGYIQNVSYRRYYYYN</sequence>
<reference evidence="1" key="1">
    <citation type="submission" date="2017-10" db="EMBL/GenBank/DDBJ databases">
        <title>Draft genome sequence of the planktic cyanobacteria Tychonema bourrellyi isolated from alpine lentic freshwater.</title>
        <authorList>
            <person name="Tett A."/>
            <person name="Armanini F."/>
            <person name="Asnicar F."/>
            <person name="Boscaini A."/>
            <person name="Pasolli E."/>
            <person name="Zolfo M."/>
            <person name="Donati C."/>
            <person name="Salmaso N."/>
            <person name="Segata N."/>
        </authorList>
    </citation>
    <scope>NUCLEOTIDE SEQUENCE</scope>
    <source>
        <strain evidence="1">FEM_GT703</strain>
    </source>
</reference>
<keyword evidence="2" id="KW-1185">Reference proteome</keyword>
<name>A0A2G4F1A1_9CYAN</name>
<dbReference type="RefSeq" id="WP_099426029.1">
    <property type="nucleotide sequence ID" value="NZ_NXIB02000049.1"/>
</dbReference>
<gene>
    <name evidence="1" type="ORF">CP500_010230</name>
</gene>
<organism evidence="1 2">
    <name type="scientific">Tychonema bourrellyi FEM_GT703</name>
    <dbReference type="NCBI Taxonomy" id="2040638"/>
    <lineage>
        <taxon>Bacteria</taxon>
        <taxon>Bacillati</taxon>
        <taxon>Cyanobacteriota</taxon>
        <taxon>Cyanophyceae</taxon>
        <taxon>Oscillatoriophycideae</taxon>
        <taxon>Oscillatoriales</taxon>
        <taxon>Microcoleaceae</taxon>
        <taxon>Tychonema</taxon>
    </lineage>
</organism>